<reference evidence="2" key="1">
    <citation type="journal article" date="2022" name="Int. J. Mol. Sci.">
        <title>Draft Genome of Tanacetum Coccineum: Genomic Comparison of Closely Related Tanacetum-Family Plants.</title>
        <authorList>
            <person name="Yamashiro T."/>
            <person name="Shiraishi A."/>
            <person name="Nakayama K."/>
            <person name="Satake H."/>
        </authorList>
    </citation>
    <scope>NUCLEOTIDE SEQUENCE</scope>
</reference>
<keyword evidence="3" id="KW-1185">Reference proteome</keyword>
<feature type="compositionally biased region" description="Polar residues" evidence="1">
    <location>
        <begin position="90"/>
        <end position="120"/>
    </location>
</feature>
<evidence type="ECO:0000313" key="3">
    <source>
        <dbReference type="Proteomes" id="UP001151760"/>
    </source>
</evidence>
<proteinExistence type="predicted"/>
<dbReference type="EMBL" id="BQNB010015138">
    <property type="protein sequence ID" value="GJT36459.1"/>
    <property type="molecule type" value="Genomic_DNA"/>
</dbReference>
<sequence length="142" mass="16492">MQVQSTELHKYRDEREQMPASDKQQQIQTDNTADSADSYSGFRQRKQRIQTAGQYHKDRADSDICRFKFRQMQVQSTELHKYKDEREQMQTDAASDKQQQIQTDNTADSDSSRFSGNSGFRQRDNITKIGSGVGVGVMLMWR</sequence>
<comment type="caution">
    <text evidence="2">The sequence shown here is derived from an EMBL/GenBank/DDBJ whole genome shotgun (WGS) entry which is preliminary data.</text>
</comment>
<evidence type="ECO:0000256" key="1">
    <source>
        <dbReference type="SAM" id="MobiDB-lite"/>
    </source>
</evidence>
<feature type="region of interest" description="Disordered" evidence="1">
    <location>
        <begin position="1"/>
        <end position="62"/>
    </location>
</feature>
<gene>
    <name evidence="2" type="ORF">Tco_0926878</name>
</gene>
<feature type="compositionally biased region" description="Polar residues" evidence="1">
    <location>
        <begin position="22"/>
        <end position="38"/>
    </location>
</feature>
<dbReference type="Proteomes" id="UP001151760">
    <property type="component" value="Unassembled WGS sequence"/>
</dbReference>
<organism evidence="2 3">
    <name type="scientific">Tanacetum coccineum</name>
    <dbReference type="NCBI Taxonomy" id="301880"/>
    <lineage>
        <taxon>Eukaryota</taxon>
        <taxon>Viridiplantae</taxon>
        <taxon>Streptophyta</taxon>
        <taxon>Embryophyta</taxon>
        <taxon>Tracheophyta</taxon>
        <taxon>Spermatophyta</taxon>
        <taxon>Magnoliopsida</taxon>
        <taxon>eudicotyledons</taxon>
        <taxon>Gunneridae</taxon>
        <taxon>Pentapetalae</taxon>
        <taxon>asterids</taxon>
        <taxon>campanulids</taxon>
        <taxon>Asterales</taxon>
        <taxon>Asteraceae</taxon>
        <taxon>Asteroideae</taxon>
        <taxon>Anthemideae</taxon>
        <taxon>Anthemidinae</taxon>
        <taxon>Tanacetum</taxon>
    </lineage>
</organism>
<evidence type="ECO:0000313" key="2">
    <source>
        <dbReference type="EMBL" id="GJT36459.1"/>
    </source>
</evidence>
<accession>A0ABQ5DI14</accession>
<feature type="compositionally biased region" description="Basic and acidic residues" evidence="1">
    <location>
        <begin position="7"/>
        <end position="17"/>
    </location>
</feature>
<feature type="region of interest" description="Disordered" evidence="1">
    <location>
        <begin position="77"/>
        <end position="125"/>
    </location>
</feature>
<feature type="compositionally biased region" description="Basic and acidic residues" evidence="1">
    <location>
        <begin position="78"/>
        <end position="89"/>
    </location>
</feature>
<protein>
    <submittedName>
        <fullName evidence="2">Uncharacterized protein</fullName>
    </submittedName>
</protein>
<name>A0ABQ5DI14_9ASTR</name>
<reference evidence="2" key="2">
    <citation type="submission" date="2022-01" db="EMBL/GenBank/DDBJ databases">
        <authorList>
            <person name="Yamashiro T."/>
            <person name="Shiraishi A."/>
            <person name="Satake H."/>
            <person name="Nakayama K."/>
        </authorList>
    </citation>
    <scope>NUCLEOTIDE SEQUENCE</scope>
</reference>